<dbReference type="PANTHER" id="PTHR33909:SF1">
    <property type="entry name" value="SEC TRANSLOCON ACCESSORY COMPLEX SUBUNIT YAJC"/>
    <property type="match status" value="1"/>
</dbReference>
<dbReference type="NCBIfam" id="TIGR00739">
    <property type="entry name" value="yajC"/>
    <property type="match status" value="1"/>
</dbReference>
<name>A0A0F3GJX5_9BACT</name>
<keyword evidence="5" id="KW-1003">Cell membrane</keyword>
<accession>A0A0F3GJX5</accession>
<comment type="caution">
    <text evidence="11">The sequence shown here is derived from an EMBL/GenBank/DDBJ whole genome shotgun (WGS) entry which is preliminary data.</text>
</comment>
<evidence type="ECO:0000313" key="11">
    <source>
        <dbReference type="EMBL" id="KJU82127.1"/>
    </source>
</evidence>
<dbReference type="AlphaFoldDB" id="A0A0F3GJX5"/>
<protein>
    <recommendedName>
        <fullName evidence="3">Sec translocon accessory complex subunit YajC</fullName>
    </recommendedName>
</protein>
<keyword evidence="4" id="KW-0813">Transport</keyword>
<dbReference type="Pfam" id="PF02699">
    <property type="entry name" value="YajC"/>
    <property type="match status" value="1"/>
</dbReference>
<evidence type="ECO:0000256" key="1">
    <source>
        <dbReference type="ARBA" id="ARBA00004162"/>
    </source>
</evidence>
<evidence type="ECO:0000256" key="2">
    <source>
        <dbReference type="ARBA" id="ARBA00006742"/>
    </source>
</evidence>
<dbReference type="PANTHER" id="PTHR33909">
    <property type="entry name" value="SEC TRANSLOCON ACCESSORY COMPLEX SUBUNIT YAJC"/>
    <property type="match status" value="1"/>
</dbReference>
<evidence type="ECO:0000256" key="8">
    <source>
        <dbReference type="ARBA" id="ARBA00022989"/>
    </source>
</evidence>
<evidence type="ECO:0000256" key="3">
    <source>
        <dbReference type="ARBA" id="ARBA00014962"/>
    </source>
</evidence>
<dbReference type="SMART" id="SM01323">
    <property type="entry name" value="YajC"/>
    <property type="match status" value="1"/>
</dbReference>
<sequence length="56" mass="6089">MLQTIKKGDKVITSSGIYGLVESVSEKTVTLKIAENVRVKFGKAHIAGIRATEQED</sequence>
<keyword evidence="9" id="KW-0811">Translocation</keyword>
<dbReference type="Proteomes" id="UP000033423">
    <property type="component" value="Unassembled WGS sequence"/>
</dbReference>
<dbReference type="EMBL" id="LACI01002417">
    <property type="protein sequence ID" value="KJU82127.1"/>
    <property type="molecule type" value="Genomic_DNA"/>
</dbReference>
<evidence type="ECO:0000256" key="10">
    <source>
        <dbReference type="ARBA" id="ARBA00023136"/>
    </source>
</evidence>
<dbReference type="PATRIC" id="fig|29290.4.peg.7517"/>
<comment type="similarity">
    <text evidence="2">Belongs to the YajC family.</text>
</comment>
<evidence type="ECO:0000256" key="5">
    <source>
        <dbReference type="ARBA" id="ARBA00022475"/>
    </source>
</evidence>
<keyword evidence="7" id="KW-0653">Protein transport</keyword>
<evidence type="ECO:0000256" key="7">
    <source>
        <dbReference type="ARBA" id="ARBA00022927"/>
    </source>
</evidence>
<keyword evidence="6" id="KW-0812">Transmembrane</keyword>
<proteinExistence type="inferred from homology"/>
<evidence type="ECO:0000313" key="12">
    <source>
        <dbReference type="Proteomes" id="UP000033423"/>
    </source>
</evidence>
<organism evidence="11 12">
    <name type="scientific">Candidatus Magnetobacterium bavaricum</name>
    <dbReference type="NCBI Taxonomy" id="29290"/>
    <lineage>
        <taxon>Bacteria</taxon>
        <taxon>Pseudomonadati</taxon>
        <taxon>Nitrospirota</taxon>
        <taxon>Thermodesulfovibrionia</taxon>
        <taxon>Thermodesulfovibrionales</taxon>
        <taxon>Candidatus Magnetobacteriaceae</taxon>
        <taxon>Candidatus Magnetobacterium</taxon>
    </lineage>
</organism>
<dbReference type="GO" id="GO:0005886">
    <property type="term" value="C:plasma membrane"/>
    <property type="evidence" value="ECO:0007669"/>
    <property type="project" value="UniProtKB-SubCell"/>
</dbReference>
<dbReference type="InterPro" id="IPR003849">
    <property type="entry name" value="Preprotein_translocase_YajC"/>
</dbReference>
<keyword evidence="10" id="KW-0472">Membrane</keyword>
<keyword evidence="8" id="KW-1133">Transmembrane helix</keyword>
<evidence type="ECO:0000256" key="9">
    <source>
        <dbReference type="ARBA" id="ARBA00023010"/>
    </source>
</evidence>
<dbReference type="GO" id="GO:0015031">
    <property type="term" value="P:protein transport"/>
    <property type="evidence" value="ECO:0007669"/>
    <property type="project" value="UniProtKB-KW"/>
</dbReference>
<evidence type="ECO:0000256" key="4">
    <source>
        <dbReference type="ARBA" id="ARBA00022448"/>
    </source>
</evidence>
<reference evidence="11 12" key="1">
    <citation type="submission" date="2015-02" db="EMBL/GenBank/DDBJ databases">
        <title>Single-cell genomics of uncultivated deep-branching MTB reveals a conserved set of magnetosome genes.</title>
        <authorList>
            <person name="Kolinko S."/>
            <person name="Richter M."/>
            <person name="Glockner F.O."/>
            <person name="Brachmann A."/>
            <person name="Schuler D."/>
        </authorList>
    </citation>
    <scope>NUCLEOTIDE SEQUENCE [LARGE SCALE GENOMIC DNA]</scope>
    <source>
        <strain evidence="11">TM-1</strain>
    </source>
</reference>
<gene>
    <name evidence="11" type="ORF">MBAV_005683</name>
</gene>
<keyword evidence="12" id="KW-1185">Reference proteome</keyword>
<comment type="subcellular location">
    <subcellularLocation>
        <location evidence="1">Cell membrane</location>
        <topology evidence="1">Single-pass membrane protein</topology>
    </subcellularLocation>
</comment>
<evidence type="ECO:0000256" key="6">
    <source>
        <dbReference type="ARBA" id="ARBA00022692"/>
    </source>
</evidence>